<dbReference type="EMBL" id="JARJLM010000632">
    <property type="protein sequence ID" value="MDF3838845.1"/>
    <property type="molecule type" value="Genomic_DNA"/>
</dbReference>
<evidence type="ECO:0000259" key="2">
    <source>
        <dbReference type="Pfam" id="PF12849"/>
    </source>
</evidence>
<name>A0ABT6B1T0_9BURK</name>
<keyword evidence="4" id="KW-1185">Reference proteome</keyword>
<sequence>MQSDPSKNMNIHPDPVDRDRRGLLLLGAAALAGCAAAQPVTMAPPLATSATSATLPPYDPRPVSIPAGAPYVLRDGSISIVGNDGMEDLIKDLNALFVRTHPGLRFTLRMEGSSVGMPALTAGATFLAPMARDLWVSDRNAFRQIHGHLPTAVRIGYSGHGPRPPAKTPPAVYVHAANPLKGLTIKQLAQIFTAGSPEGDFNTWDQLGVAGEWTGRRLHVYGLRDNGGFATGMREVHFRGQPFAARYEALPSREAVIRAIAADAYGIGLVGWIDASRVSTAVRVLPLGLSASGPYYSPAIEHVAGGMYPLSAAVQFYVNKMPGQPLDPLVKEYLRLALSREGQALVAKQTDSEEGYVPLSRKDLASQLALLEGL</sequence>
<comment type="caution">
    <text evidence="3">The sequence shown here is derived from an EMBL/GenBank/DDBJ whole genome shotgun (WGS) entry which is preliminary data.</text>
</comment>
<dbReference type="Proteomes" id="UP001216674">
    <property type="component" value="Unassembled WGS sequence"/>
</dbReference>
<evidence type="ECO:0000256" key="1">
    <source>
        <dbReference type="ARBA" id="ARBA00022729"/>
    </source>
</evidence>
<dbReference type="InterPro" id="IPR006311">
    <property type="entry name" value="TAT_signal"/>
</dbReference>
<dbReference type="InterPro" id="IPR050811">
    <property type="entry name" value="Phosphate_ABC_transporter"/>
</dbReference>
<feature type="domain" description="PBP" evidence="2">
    <location>
        <begin position="76"/>
        <end position="341"/>
    </location>
</feature>
<accession>A0ABT6B1T0</accession>
<dbReference type="Gene3D" id="3.40.190.10">
    <property type="entry name" value="Periplasmic binding protein-like II"/>
    <property type="match status" value="2"/>
</dbReference>
<keyword evidence="1" id="KW-0732">Signal</keyword>
<reference evidence="3 4" key="1">
    <citation type="submission" date="2023-03" db="EMBL/GenBank/DDBJ databases">
        <title>Draft assemblies of triclosan tolerant bacteria isolated from returned activated sludge.</title>
        <authorList>
            <person name="Van Hamelsveld S."/>
        </authorList>
    </citation>
    <scope>NUCLEOTIDE SEQUENCE [LARGE SCALE GENOMIC DNA]</scope>
    <source>
        <strain evidence="3 4">GW210010_S58</strain>
    </source>
</reference>
<dbReference type="RefSeq" id="WP_276268705.1">
    <property type="nucleotide sequence ID" value="NZ_JARJLM010000632.1"/>
</dbReference>
<evidence type="ECO:0000313" key="3">
    <source>
        <dbReference type="EMBL" id="MDF3838845.1"/>
    </source>
</evidence>
<dbReference type="Pfam" id="PF12849">
    <property type="entry name" value="PBP_like_2"/>
    <property type="match status" value="1"/>
</dbReference>
<evidence type="ECO:0000313" key="4">
    <source>
        <dbReference type="Proteomes" id="UP001216674"/>
    </source>
</evidence>
<gene>
    <name evidence="3" type="ORF">P3W85_38815</name>
</gene>
<dbReference type="SUPFAM" id="SSF53850">
    <property type="entry name" value="Periplasmic binding protein-like II"/>
    <property type="match status" value="1"/>
</dbReference>
<dbReference type="PROSITE" id="PS51318">
    <property type="entry name" value="TAT"/>
    <property type="match status" value="1"/>
</dbReference>
<dbReference type="PANTHER" id="PTHR30570">
    <property type="entry name" value="PERIPLASMIC PHOSPHATE BINDING COMPONENT OF PHOSPHATE ABC TRANSPORTER"/>
    <property type="match status" value="1"/>
</dbReference>
<dbReference type="InterPro" id="IPR024370">
    <property type="entry name" value="PBP_domain"/>
</dbReference>
<dbReference type="PANTHER" id="PTHR30570:SF6">
    <property type="entry name" value="PHOSPHATE-BINDING PROTEIN PSTS"/>
    <property type="match status" value="1"/>
</dbReference>
<dbReference type="PROSITE" id="PS51257">
    <property type="entry name" value="PROKAR_LIPOPROTEIN"/>
    <property type="match status" value="1"/>
</dbReference>
<protein>
    <submittedName>
        <fullName evidence="3">Substrate-binding domain-containing protein</fullName>
    </submittedName>
</protein>
<organism evidence="3 4">
    <name type="scientific">Cupriavidus basilensis</name>
    <dbReference type="NCBI Taxonomy" id="68895"/>
    <lineage>
        <taxon>Bacteria</taxon>
        <taxon>Pseudomonadati</taxon>
        <taxon>Pseudomonadota</taxon>
        <taxon>Betaproteobacteria</taxon>
        <taxon>Burkholderiales</taxon>
        <taxon>Burkholderiaceae</taxon>
        <taxon>Cupriavidus</taxon>
    </lineage>
</organism>
<proteinExistence type="predicted"/>